<dbReference type="AlphaFoldDB" id="A0A108T6M3"/>
<reference evidence="5" key="2">
    <citation type="submission" date="2016-01" db="EMBL/GenBank/DDBJ databases">
        <authorList>
            <person name="McClelland M."/>
            <person name="Jain A."/>
            <person name="Saraogi P."/>
            <person name="Mendelson R."/>
            <person name="Westerman R."/>
            <person name="SanMiguel P."/>
            <person name="Csonka L."/>
        </authorList>
    </citation>
    <scope>NUCLEOTIDE SEQUENCE</scope>
    <source>
        <strain evidence="5">CL09T03C01</strain>
    </source>
</reference>
<comment type="caution">
    <text evidence="5">The sequence shown here is derived from an EMBL/GenBank/DDBJ whole genome shotgun (WGS) entry which is preliminary data.</text>
</comment>
<dbReference type="EMBL" id="LRGC01000009">
    <property type="protein sequence ID" value="KWR54262.1"/>
    <property type="molecule type" value="Genomic_DNA"/>
</dbReference>
<dbReference type="Gene3D" id="3.80.10.10">
    <property type="entry name" value="Ribonuclease Inhibitor"/>
    <property type="match status" value="1"/>
</dbReference>
<dbReference type="Pfam" id="PF18805">
    <property type="entry name" value="LRR_10"/>
    <property type="match status" value="1"/>
</dbReference>
<evidence type="ECO:0000313" key="5">
    <source>
        <dbReference type="EMBL" id="KWR54262.1"/>
    </source>
</evidence>
<dbReference type="InterPro" id="IPR041403">
    <property type="entry name" value="DUF4458_prot_LRR"/>
</dbReference>
<feature type="signal peptide" evidence="3">
    <location>
        <begin position="1"/>
        <end position="32"/>
    </location>
</feature>
<accession>A0A108T6M3</accession>
<dbReference type="PANTHER" id="PTHR48051">
    <property type="match status" value="1"/>
</dbReference>
<evidence type="ECO:0000256" key="1">
    <source>
        <dbReference type="ARBA" id="ARBA00022614"/>
    </source>
</evidence>
<dbReference type="Gene3D" id="2.60.40.3540">
    <property type="entry name" value="Domain of unknown function DUF4458"/>
    <property type="match status" value="2"/>
</dbReference>
<evidence type="ECO:0000313" key="7">
    <source>
        <dbReference type="Proteomes" id="UP000467334"/>
    </source>
</evidence>
<dbReference type="Proteomes" id="UP000467334">
    <property type="component" value="Unassembled WGS sequence"/>
</dbReference>
<evidence type="ECO:0000256" key="2">
    <source>
        <dbReference type="ARBA" id="ARBA00022737"/>
    </source>
</evidence>
<proteinExistence type="predicted"/>
<dbReference type="SUPFAM" id="SSF52075">
    <property type="entry name" value="Outer arm dynein light chain 1"/>
    <property type="match status" value="1"/>
</dbReference>
<dbReference type="STRING" id="46506.AA415_02205"/>
<organism evidence="5 6">
    <name type="scientific">Bacteroides stercoris</name>
    <dbReference type="NCBI Taxonomy" id="46506"/>
    <lineage>
        <taxon>Bacteria</taxon>
        <taxon>Pseudomonadati</taxon>
        <taxon>Bacteroidota</taxon>
        <taxon>Bacteroidia</taxon>
        <taxon>Bacteroidales</taxon>
        <taxon>Bacteroidaceae</taxon>
        <taxon>Bacteroides</taxon>
    </lineage>
</organism>
<keyword evidence="1" id="KW-0433">Leucine-rich repeat</keyword>
<reference evidence="5 6" key="1">
    <citation type="journal article" date="2016" name="BMC Genomics">
        <title>Type VI secretion systems of human gut Bacteroidales segregate into three genetic architectures, two of which are contained on mobile genetic elements.</title>
        <authorList>
            <person name="Coyne M.J."/>
            <person name="Roelofs K.G."/>
            <person name="Comstock L.E."/>
        </authorList>
    </citation>
    <scope>NUCLEOTIDE SEQUENCE [LARGE SCALE GENOMIC DNA]</scope>
    <source>
        <strain evidence="5 6">CL09T03C01</strain>
    </source>
</reference>
<dbReference type="SUPFAM" id="SSF52047">
    <property type="entry name" value="RNI-like"/>
    <property type="match status" value="1"/>
</dbReference>
<evidence type="ECO:0000313" key="4">
    <source>
        <dbReference type="EMBL" id="KAB5315153.1"/>
    </source>
</evidence>
<dbReference type="PATRIC" id="fig|46506.5.peg.2362"/>
<dbReference type="GO" id="GO:0005737">
    <property type="term" value="C:cytoplasm"/>
    <property type="evidence" value="ECO:0007669"/>
    <property type="project" value="TreeGrafter"/>
</dbReference>
<dbReference type="PANTHER" id="PTHR48051:SF1">
    <property type="entry name" value="RAS SUPPRESSOR PROTEIN 1"/>
    <property type="match status" value="1"/>
</dbReference>
<sequence precursor="true">MIYKRKTTMNLRKNITYLFFSFLSLLAVTACSDEDDAVIAGGKGYLQLRLFAEGTTRALNDMADAKKIELELDCDGLTVVQTLGLSSVPEAEGAGLITEKIELLTGDYQLMSYTIYGAVKPGKDTPEELAYGYPGDLNFQIAQGHLTEIDVNVEATLRGKISFNLIKDLSNYQEEMDKVNNASTRATAKDETLFQYDQIAEVDVTYKMGSQVARTSQAKVYLATDADYFHTDTLSLVAGEYTVTEVKYYDKKRQNLLLVTNPNIEITVAPNVLNKQDIDVTYPENMKAISDYMALYEIWKAMDGPNWSYAGETYVAKSNWKFDGRPIDEWGNQPGVQVNADGRVKSLDLGSFNAKGDIPEALGKLTELESLWLGKHDDDLYETESVSYKLSKYSLYHKGVDLRKNRLSIAREELALRHPRRKASPMCNQKKQAYTYAEHATYDVNKGDIFNGITSIPTTIKNLQKLEILYIANGRITNLPEELVELPNLTDMELYNCKLEEFPEALKKMQNIIALNLSTTSIEGDTDGKQMMEGLNALFNSSKNLQILYAQECGLTEFPMDILDAENLVMLDMTDNKLTKLPQKENAEFAPKFAPIQAFFDNNLITKVEQFFCGTNDIEKFSIVSNHIEEFPLLFNQGAIDGKYAAETIDFTDNRISKFPEDFKGIRTETLSLSWNPIGEVKNGVSYFPSAFAKATENGQSPERVSIQNLETMNCNLDSITYTDGFQYFKNLQAWDLSGNNLRYIPYKFNVETFPYLTGLNLSQNCFSKFPIEVFNVQRLYKLYISSQTDRDGNTRCLKEFPSGMDQVFGLRFLDVSGNDIRIISEEDFPGILMEFNVADNPNLEMTIPSSVCESIVKGTYMLGFDSDQYILGCPALDLDINK</sequence>
<dbReference type="InterPro" id="IPR038711">
    <property type="entry name" value="LRR_N_sf"/>
</dbReference>
<dbReference type="Proteomes" id="UP000056419">
    <property type="component" value="Unassembled WGS sequence"/>
</dbReference>
<evidence type="ECO:0000256" key="3">
    <source>
        <dbReference type="SAM" id="SignalP"/>
    </source>
</evidence>
<protein>
    <submittedName>
        <fullName evidence="4">DUF4458 domain-containing protein</fullName>
    </submittedName>
    <submittedName>
        <fullName evidence="5">Leucine-rich repeat (LRR) protein</fullName>
    </submittedName>
</protein>
<keyword evidence="6" id="KW-1185">Reference proteome</keyword>
<reference evidence="4 7" key="3">
    <citation type="journal article" date="2019" name="Nat. Med.">
        <title>A library of human gut bacterial isolates paired with longitudinal multiomics data enables mechanistic microbiome research.</title>
        <authorList>
            <person name="Poyet M."/>
            <person name="Groussin M."/>
            <person name="Gibbons S.M."/>
            <person name="Avila-Pacheco J."/>
            <person name="Jiang X."/>
            <person name="Kearney S.M."/>
            <person name="Perrotta A.R."/>
            <person name="Berdy B."/>
            <person name="Zhao S."/>
            <person name="Lieberman T.D."/>
            <person name="Swanson P.K."/>
            <person name="Smith M."/>
            <person name="Roesemann S."/>
            <person name="Alexander J.E."/>
            <person name="Rich S.A."/>
            <person name="Livny J."/>
            <person name="Vlamakis H."/>
            <person name="Clish C."/>
            <person name="Bullock K."/>
            <person name="Deik A."/>
            <person name="Scott J."/>
            <person name="Pierce K.A."/>
            <person name="Xavier R.J."/>
            <person name="Alm E.J."/>
        </authorList>
    </citation>
    <scope>NUCLEOTIDE SEQUENCE [LARGE SCALE GENOMIC DNA]</scope>
    <source>
        <strain evidence="4 7">BIOML-A6</strain>
    </source>
</reference>
<keyword evidence="3" id="KW-0732">Signal</keyword>
<evidence type="ECO:0000313" key="6">
    <source>
        <dbReference type="Proteomes" id="UP000056419"/>
    </source>
</evidence>
<gene>
    <name evidence="5" type="ORF">AA415_02205</name>
    <name evidence="4" type="ORF">F9958_06260</name>
</gene>
<dbReference type="InterPro" id="IPR050216">
    <property type="entry name" value="LRR_domain-containing"/>
</dbReference>
<dbReference type="PROSITE" id="PS51257">
    <property type="entry name" value="PROKAR_LIPOPROTEIN"/>
    <property type="match status" value="1"/>
</dbReference>
<feature type="chain" id="PRO_5036003846" evidence="3">
    <location>
        <begin position="33"/>
        <end position="883"/>
    </location>
</feature>
<name>A0A108T6M3_BACSE</name>
<dbReference type="InterPro" id="IPR032675">
    <property type="entry name" value="LRR_dom_sf"/>
</dbReference>
<dbReference type="EMBL" id="WCLE01000010">
    <property type="protein sequence ID" value="KAB5315153.1"/>
    <property type="molecule type" value="Genomic_DNA"/>
</dbReference>
<keyword evidence="2" id="KW-0677">Repeat</keyword>